<dbReference type="Gene3D" id="3.40.50.720">
    <property type="entry name" value="NAD(P)-binding Rossmann-like Domain"/>
    <property type="match status" value="1"/>
</dbReference>
<dbReference type="PANTHER" id="PTHR42748">
    <property type="entry name" value="NITROGEN METABOLITE REPRESSION PROTEIN NMRA FAMILY MEMBER"/>
    <property type="match status" value="1"/>
</dbReference>
<evidence type="ECO:0000259" key="3">
    <source>
        <dbReference type="Pfam" id="PF05368"/>
    </source>
</evidence>
<dbReference type="RefSeq" id="WP_084424615.1">
    <property type="nucleotide sequence ID" value="NZ_FWXV01000001.1"/>
</dbReference>
<accession>A0A1W2AGQ9</accession>
<protein>
    <submittedName>
        <fullName evidence="4">Uncharacterized conserved protein YbjT, contains NAD(P)-binding and DUF2867 domains</fullName>
    </submittedName>
</protein>
<evidence type="ECO:0000313" key="5">
    <source>
        <dbReference type="Proteomes" id="UP000192674"/>
    </source>
</evidence>
<dbReference type="OrthoDB" id="5491199at2"/>
<reference evidence="4 5" key="1">
    <citation type="submission" date="2017-04" db="EMBL/GenBank/DDBJ databases">
        <authorList>
            <person name="Afonso C.L."/>
            <person name="Miller P.J."/>
            <person name="Scott M.A."/>
            <person name="Spackman E."/>
            <person name="Goraichik I."/>
            <person name="Dimitrov K.M."/>
            <person name="Suarez D.L."/>
            <person name="Swayne D.E."/>
        </authorList>
    </citation>
    <scope>NUCLEOTIDE SEQUENCE [LARGE SCALE GENOMIC DNA]</scope>
    <source>
        <strain evidence="4 5">DSM 43828</strain>
    </source>
</reference>
<gene>
    <name evidence="4" type="ORF">SAMN05661093_00793</name>
</gene>
<dbReference type="EMBL" id="FWXV01000001">
    <property type="protein sequence ID" value="SMC59651.1"/>
    <property type="molecule type" value="Genomic_DNA"/>
</dbReference>
<dbReference type="Pfam" id="PF05368">
    <property type="entry name" value="NmrA"/>
    <property type="match status" value="1"/>
</dbReference>
<proteinExistence type="inferred from homology"/>
<dbReference type="InterPro" id="IPR008030">
    <property type="entry name" value="NmrA-like"/>
</dbReference>
<dbReference type="SUPFAM" id="SSF51735">
    <property type="entry name" value="NAD(P)-binding Rossmann-fold domains"/>
    <property type="match status" value="1"/>
</dbReference>
<keyword evidence="2" id="KW-0521">NADP</keyword>
<dbReference type="InterPro" id="IPR051164">
    <property type="entry name" value="NmrA-like_oxidored"/>
</dbReference>
<sequence length="272" mass="28129">MTSLKIVVHGATGAQGSAVVRDLLDAGHTVRAVARKPGDLAGVEAVAADLADVDALVAAYTGVDGVVLQLPLLFDETALTQAKAVLVALEKAKVPRVVFNRSAAVPDVAIGVPYVDARVLVSAQLPDVVGTVSMVAPAMTYMENLGAPWSAPLVAAGEVVYPLPTELAVPWVAASDVAAAITDLLTADASVQAVAGPEDLTGEQVAAALGSSVRWRTIAPAEYREMLRPFIGAEAAAGVAASYENPAPPLDQAIVRRGTTTLKEWADRQDWH</sequence>
<evidence type="ECO:0000256" key="1">
    <source>
        <dbReference type="ARBA" id="ARBA00006328"/>
    </source>
</evidence>
<organism evidence="4 5">
    <name type="scientific">Kibdelosporangium aridum</name>
    <dbReference type="NCBI Taxonomy" id="2030"/>
    <lineage>
        <taxon>Bacteria</taxon>
        <taxon>Bacillati</taxon>
        <taxon>Actinomycetota</taxon>
        <taxon>Actinomycetes</taxon>
        <taxon>Pseudonocardiales</taxon>
        <taxon>Pseudonocardiaceae</taxon>
        <taxon>Kibdelosporangium</taxon>
    </lineage>
</organism>
<dbReference type="InterPro" id="IPR036291">
    <property type="entry name" value="NAD(P)-bd_dom_sf"/>
</dbReference>
<name>A0A1W2AGQ9_KIBAR</name>
<comment type="similarity">
    <text evidence="1">Belongs to the NmrA-type oxidoreductase family.</text>
</comment>
<keyword evidence="5" id="KW-1185">Reference proteome</keyword>
<evidence type="ECO:0000256" key="2">
    <source>
        <dbReference type="ARBA" id="ARBA00022857"/>
    </source>
</evidence>
<feature type="domain" description="NmrA-like" evidence="3">
    <location>
        <begin position="5"/>
        <end position="210"/>
    </location>
</feature>
<dbReference type="PANTHER" id="PTHR42748:SF7">
    <property type="entry name" value="NMRA LIKE REDOX SENSOR 1-RELATED"/>
    <property type="match status" value="1"/>
</dbReference>
<dbReference type="AlphaFoldDB" id="A0A1W2AGQ9"/>
<dbReference type="Proteomes" id="UP000192674">
    <property type="component" value="Unassembled WGS sequence"/>
</dbReference>
<evidence type="ECO:0000313" key="4">
    <source>
        <dbReference type="EMBL" id="SMC59651.1"/>
    </source>
</evidence>